<feature type="transmembrane region" description="Helical" evidence="1">
    <location>
        <begin position="71"/>
        <end position="88"/>
    </location>
</feature>
<dbReference type="RefSeq" id="WP_192148441.1">
    <property type="nucleotide sequence ID" value="NZ_JACYXI010000007.1"/>
</dbReference>
<name>A0ABR9CNB1_9HYPH</name>
<dbReference type="EMBL" id="JACYXI010000007">
    <property type="protein sequence ID" value="MBD8892307.1"/>
    <property type="molecule type" value="Genomic_DNA"/>
</dbReference>
<evidence type="ECO:0000313" key="2">
    <source>
        <dbReference type="EMBL" id="MBD8892307.1"/>
    </source>
</evidence>
<proteinExistence type="predicted"/>
<dbReference type="Proteomes" id="UP000632063">
    <property type="component" value="Unassembled WGS sequence"/>
</dbReference>
<keyword evidence="1" id="KW-0472">Membrane</keyword>
<dbReference type="InterPro" id="IPR008523">
    <property type="entry name" value="DUF805"/>
</dbReference>
<dbReference type="Pfam" id="PF05656">
    <property type="entry name" value="DUF805"/>
    <property type="match status" value="1"/>
</dbReference>
<protein>
    <submittedName>
        <fullName evidence="2">DUF805 domain-containing protein</fullName>
    </submittedName>
</protein>
<reference evidence="2 3" key="2">
    <citation type="journal article" date="2021" name="Int. J. Syst. Evol. Microbiol.">
        <title>Roseibium litorale sp. nov., isolated from a tidal flat sediment and proposal for the reclassification of Labrenzia polysiphoniae as Roseibium polysiphoniae comb. nov.</title>
        <authorList>
            <person name="Liu Y."/>
            <person name="Pei T."/>
            <person name="Du J."/>
            <person name="Chao M."/>
            <person name="Deng M.R."/>
            <person name="Zhu H."/>
        </authorList>
    </citation>
    <scope>NUCLEOTIDE SEQUENCE [LARGE SCALE GENOMIC DNA]</scope>
    <source>
        <strain evidence="2 3">4C16A</strain>
    </source>
</reference>
<reference evidence="3" key="1">
    <citation type="submission" date="2020-09" db="EMBL/GenBank/DDBJ databases">
        <title>The genome sequence of strain Labrenzia suaedae 4C16A.</title>
        <authorList>
            <person name="Liu Y."/>
        </authorList>
    </citation>
    <scope>NUCLEOTIDE SEQUENCE [LARGE SCALE GENOMIC DNA]</scope>
    <source>
        <strain evidence="3">4C16A</strain>
    </source>
</reference>
<feature type="transmembrane region" description="Helical" evidence="1">
    <location>
        <begin position="30"/>
        <end position="51"/>
    </location>
</feature>
<accession>A0ABR9CNB1</accession>
<keyword evidence="1" id="KW-1133">Transmembrane helix</keyword>
<dbReference type="PANTHER" id="PTHR34980">
    <property type="entry name" value="INNER MEMBRANE PROTEIN-RELATED-RELATED"/>
    <property type="match status" value="1"/>
</dbReference>
<dbReference type="PANTHER" id="PTHR34980:SF3">
    <property type="entry name" value="BLR8105 PROTEIN"/>
    <property type="match status" value="1"/>
</dbReference>
<keyword evidence="1" id="KW-0812">Transmembrane</keyword>
<gene>
    <name evidence="2" type="ORF">IG616_12165</name>
</gene>
<organism evidence="2 3">
    <name type="scientific">Roseibium litorale</name>
    <dbReference type="NCBI Taxonomy" id="2803841"/>
    <lineage>
        <taxon>Bacteria</taxon>
        <taxon>Pseudomonadati</taxon>
        <taxon>Pseudomonadota</taxon>
        <taxon>Alphaproteobacteria</taxon>
        <taxon>Hyphomicrobiales</taxon>
        <taxon>Stappiaceae</taxon>
        <taxon>Roseibium</taxon>
    </lineage>
</organism>
<evidence type="ECO:0000256" key="1">
    <source>
        <dbReference type="SAM" id="Phobius"/>
    </source>
</evidence>
<keyword evidence="3" id="KW-1185">Reference proteome</keyword>
<comment type="caution">
    <text evidence="2">The sequence shown here is derived from an EMBL/GenBank/DDBJ whole genome shotgun (WGS) entry which is preliminary data.</text>
</comment>
<feature type="transmembrane region" description="Helical" evidence="1">
    <location>
        <begin position="100"/>
        <end position="121"/>
    </location>
</feature>
<evidence type="ECO:0000313" key="3">
    <source>
        <dbReference type="Proteomes" id="UP000632063"/>
    </source>
</evidence>
<sequence>MSFQNVPANLTPGLGWLFASPIGRLSREPYWLGMIFSWLIIGVAISMWLNSLDASHPLEQIDISTFVQSNPLFPVLFIVLQWIELALVMKRCQDAGFPGFAAMLVLVPFVNVLFVAVMGFVPSQQSANRYGPMPNSYYRKPAA</sequence>